<gene>
    <name evidence="2" type="ORF">Slin15195_G071510</name>
</gene>
<dbReference type="PANTHER" id="PTHR42339">
    <property type="entry name" value="HISTONE H1"/>
    <property type="match status" value="1"/>
</dbReference>
<dbReference type="InterPro" id="IPR056143">
    <property type="entry name" value="DUF7726"/>
</dbReference>
<evidence type="ECO:0000313" key="3">
    <source>
        <dbReference type="Proteomes" id="UP001056384"/>
    </source>
</evidence>
<dbReference type="EMBL" id="CP099422">
    <property type="protein sequence ID" value="USW53832.1"/>
    <property type="molecule type" value="Genomic_DNA"/>
</dbReference>
<protein>
    <recommendedName>
        <fullName evidence="1">DUF7726 domain-containing protein</fullName>
    </recommendedName>
</protein>
<name>A0A9Q9AXP3_9PEZI</name>
<evidence type="ECO:0000259" key="1">
    <source>
        <dbReference type="Pfam" id="PF24852"/>
    </source>
</evidence>
<feature type="domain" description="DUF7726" evidence="1">
    <location>
        <begin position="63"/>
        <end position="142"/>
    </location>
</feature>
<dbReference type="PANTHER" id="PTHR42339:SF1">
    <property type="entry name" value="HISTONE H1"/>
    <property type="match status" value="1"/>
</dbReference>
<dbReference type="Proteomes" id="UP001056384">
    <property type="component" value="Chromosome 5"/>
</dbReference>
<accession>A0A9Q9AXP3</accession>
<dbReference type="OrthoDB" id="2592504at2759"/>
<organism evidence="2 3">
    <name type="scientific">Septoria linicola</name>
    <dbReference type="NCBI Taxonomy" id="215465"/>
    <lineage>
        <taxon>Eukaryota</taxon>
        <taxon>Fungi</taxon>
        <taxon>Dikarya</taxon>
        <taxon>Ascomycota</taxon>
        <taxon>Pezizomycotina</taxon>
        <taxon>Dothideomycetes</taxon>
        <taxon>Dothideomycetidae</taxon>
        <taxon>Mycosphaerellales</taxon>
        <taxon>Mycosphaerellaceae</taxon>
        <taxon>Septoria</taxon>
    </lineage>
</organism>
<keyword evidence="3" id="KW-1185">Reference proteome</keyword>
<proteinExistence type="predicted"/>
<evidence type="ECO:0000313" key="2">
    <source>
        <dbReference type="EMBL" id="USW53832.1"/>
    </source>
</evidence>
<dbReference type="Pfam" id="PF24852">
    <property type="entry name" value="DUF7726"/>
    <property type="match status" value="1"/>
</dbReference>
<reference evidence="2" key="1">
    <citation type="submission" date="2022-06" db="EMBL/GenBank/DDBJ databases">
        <title>Complete genome sequences of two strains of the flax pathogen Septoria linicola.</title>
        <authorList>
            <person name="Lapalu N."/>
            <person name="Simon A."/>
            <person name="Demenou B."/>
            <person name="Paumier D."/>
            <person name="Guillot M.-P."/>
            <person name="Gout L."/>
            <person name="Valade R."/>
        </authorList>
    </citation>
    <scope>NUCLEOTIDE SEQUENCE</scope>
    <source>
        <strain evidence="2">SE15195</strain>
    </source>
</reference>
<dbReference type="AlphaFoldDB" id="A0A9Q9AXP3"/>
<sequence length="170" mass="18513">MVGAGSNTYSNGWAFFKKRELAGVKAPKKDKATPAATGTASTAAPATDISTISLPGEATGSVEIYDNCDEIRKKINAHLTKPGVSQASFCRDLAAQLTPGTKIQSKQLTDFRSKKGGRQGNTSCVFYAAYVYFEKLRIAEGKPRSKHRKEMEEFWTPQGGFDIVHPGHQR</sequence>